<keyword evidence="2" id="KW-0732">Signal</keyword>
<dbReference type="Proteomes" id="UP001153620">
    <property type="component" value="Chromosome 3"/>
</dbReference>
<name>A0A9N9WV71_9DIPT</name>
<organism evidence="3 4">
    <name type="scientific">Chironomus riparius</name>
    <dbReference type="NCBI Taxonomy" id="315576"/>
    <lineage>
        <taxon>Eukaryota</taxon>
        <taxon>Metazoa</taxon>
        <taxon>Ecdysozoa</taxon>
        <taxon>Arthropoda</taxon>
        <taxon>Hexapoda</taxon>
        <taxon>Insecta</taxon>
        <taxon>Pterygota</taxon>
        <taxon>Neoptera</taxon>
        <taxon>Endopterygota</taxon>
        <taxon>Diptera</taxon>
        <taxon>Nematocera</taxon>
        <taxon>Chironomoidea</taxon>
        <taxon>Chironomidae</taxon>
        <taxon>Chironominae</taxon>
        <taxon>Chironomus</taxon>
    </lineage>
</organism>
<feature type="region of interest" description="Disordered" evidence="1">
    <location>
        <begin position="56"/>
        <end position="102"/>
    </location>
</feature>
<dbReference type="EMBL" id="OU895879">
    <property type="protein sequence ID" value="CAG9807391.1"/>
    <property type="molecule type" value="Genomic_DNA"/>
</dbReference>
<evidence type="ECO:0000256" key="1">
    <source>
        <dbReference type="SAM" id="MobiDB-lite"/>
    </source>
</evidence>
<proteinExistence type="predicted"/>
<feature type="signal peptide" evidence="2">
    <location>
        <begin position="1"/>
        <end position="18"/>
    </location>
</feature>
<reference evidence="3" key="2">
    <citation type="submission" date="2022-10" db="EMBL/GenBank/DDBJ databases">
        <authorList>
            <consortium name="ENA_rothamsted_submissions"/>
            <consortium name="culmorum"/>
            <person name="King R."/>
        </authorList>
    </citation>
    <scope>NUCLEOTIDE SEQUENCE</scope>
</reference>
<feature type="chain" id="PRO_5040411221" evidence="2">
    <location>
        <begin position="19"/>
        <end position="124"/>
    </location>
</feature>
<evidence type="ECO:0000256" key="2">
    <source>
        <dbReference type="SAM" id="SignalP"/>
    </source>
</evidence>
<sequence length="124" mass="13352">MIFKVALVVVVLAVAVNASPADKVKRQIPTPPMPPGMPAPPMPPGMIFAFADLHRAKRQAETTPPSRVARQAPETTPPSRVARQAPPPPPPSRIVRSVFGDQEVPKTIAQEAYFSKITTINGEK</sequence>
<keyword evidence="4" id="KW-1185">Reference proteome</keyword>
<evidence type="ECO:0000313" key="4">
    <source>
        <dbReference type="Proteomes" id="UP001153620"/>
    </source>
</evidence>
<gene>
    <name evidence="3" type="ORF">CHIRRI_LOCUS10240</name>
</gene>
<accession>A0A9N9WV71</accession>
<evidence type="ECO:0000313" key="3">
    <source>
        <dbReference type="EMBL" id="CAG9807391.1"/>
    </source>
</evidence>
<reference evidence="3" key="1">
    <citation type="submission" date="2022-01" db="EMBL/GenBank/DDBJ databases">
        <authorList>
            <person name="King R."/>
        </authorList>
    </citation>
    <scope>NUCLEOTIDE SEQUENCE</scope>
</reference>
<feature type="region of interest" description="Disordered" evidence="1">
    <location>
        <begin position="24"/>
        <end position="44"/>
    </location>
</feature>
<dbReference type="AlphaFoldDB" id="A0A9N9WV71"/>
<feature type="compositionally biased region" description="Pro residues" evidence="1">
    <location>
        <begin position="29"/>
        <end position="44"/>
    </location>
</feature>
<protein>
    <submittedName>
        <fullName evidence="3">Uncharacterized protein</fullName>
    </submittedName>
</protein>